<dbReference type="Pfam" id="PF00795">
    <property type="entry name" value="CN_hydrolase"/>
    <property type="match status" value="1"/>
</dbReference>
<protein>
    <submittedName>
        <fullName evidence="4">(R)-stereoselective amidase</fullName>
        <ecNumber evidence="4">3.5.1.100</ecNumber>
    </submittedName>
    <submittedName>
        <fullName evidence="3">Carbon-nitrogen hydrolase family protein</fullName>
    </submittedName>
</protein>
<evidence type="ECO:0000313" key="3">
    <source>
        <dbReference type="EMBL" id="AZA48346.1"/>
    </source>
</evidence>
<keyword evidence="1 4" id="KW-0378">Hydrolase</keyword>
<accession>A0A376DM54</accession>
<dbReference type="PANTHER" id="PTHR43674">
    <property type="entry name" value="NITRILASE C965.09-RELATED"/>
    <property type="match status" value="1"/>
</dbReference>
<dbReference type="GO" id="GO:0033388">
    <property type="term" value="P:putrescine biosynthetic process from arginine"/>
    <property type="evidence" value="ECO:0007669"/>
    <property type="project" value="TreeGrafter"/>
</dbReference>
<dbReference type="AlphaFoldDB" id="A0A376DM54"/>
<evidence type="ECO:0000313" key="5">
    <source>
        <dbReference type="Proteomes" id="UP000255224"/>
    </source>
</evidence>
<dbReference type="KEGG" id="ccau:EG346_09190"/>
<organism evidence="4 5">
    <name type="scientific">Chryseobacterium carnipullorum</name>
    <dbReference type="NCBI Taxonomy" id="1124835"/>
    <lineage>
        <taxon>Bacteria</taxon>
        <taxon>Pseudomonadati</taxon>
        <taxon>Bacteroidota</taxon>
        <taxon>Flavobacteriia</taxon>
        <taxon>Flavobacteriales</taxon>
        <taxon>Weeksellaceae</taxon>
        <taxon>Chryseobacterium group</taxon>
        <taxon>Chryseobacterium</taxon>
    </lineage>
</organism>
<dbReference type="InterPro" id="IPR003010">
    <property type="entry name" value="C-N_Hydrolase"/>
</dbReference>
<reference evidence="4 5" key="1">
    <citation type="submission" date="2018-06" db="EMBL/GenBank/DDBJ databases">
        <authorList>
            <consortium name="Pathogen Informatics"/>
            <person name="Doyle S."/>
        </authorList>
    </citation>
    <scope>NUCLEOTIDE SEQUENCE [LARGE SCALE GENOMIC DNA]</scope>
    <source>
        <strain evidence="4 5">NCTC13533</strain>
    </source>
</reference>
<evidence type="ECO:0000256" key="1">
    <source>
        <dbReference type="ARBA" id="ARBA00022801"/>
    </source>
</evidence>
<dbReference type="EMBL" id="CP033920">
    <property type="protein sequence ID" value="AZA48346.1"/>
    <property type="molecule type" value="Genomic_DNA"/>
</dbReference>
<dbReference type="STRING" id="297244.SAMN05421639_104643"/>
<evidence type="ECO:0000313" key="4">
    <source>
        <dbReference type="EMBL" id="STC91963.1"/>
    </source>
</evidence>
<accession>A0A3G6NED4</accession>
<name>A0A376DM54_CHRCU</name>
<dbReference type="InterPro" id="IPR036526">
    <property type="entry name" value="C-N_Hydrolase_sf"/>
</dbReference>
<sequence length="246" mass="27433">MKIAAAQIKPVKGDILKNIENHTRLIRAAVSKNVDLIIFPELSITGYETDLAEKLSIHYENETLEVFQKLADENSISITVGMPTKSEGQLLISSIIFQPEKRRKVYSKRHLFPTETSVFSRGNTFCQLEVLQNKISLAICYDLSDPNHSQEAYQAGSTFYTASVLNSVNGIDEDLIKLSTIAEKYHMHVVMANFIGESGGYECAGKSSVWNNDGSLLGQLNSKDEGILTLDTDNDRIEKFYVNESS</sequence>
<dbReference type="PROSITE" id="PS50263">
    <property type="entry name" value="CN_HYDROLASE"/>
    <property type="match status" value="1"/>
</dbReference>
<dbReference type="SUPFAM" id="SSF56317">
    <property type="entry name" value="Carbon-nitrogen hydrolase"/>
    <property type="match status" value="1"/>
</dbReference>
<keyword evidence="6" id="KW-1185">Reference proteome</keyword>
<reference evidence="3" key="3">
    <citation type="submission" date="2018-11" db="EMBL/GenBank/DDBJ databases">
        <title>Proposal to divide the Flavobacteriaceae and reorganize its genera based on Amino Acid Identity values calculated from whole genome sequences.</title>
        <authorList>
            <person name="Nicholson A.C."/>
            <person name="Gulvik C.A."/>
            <person name="Whitney A.M."/>
            <person name="Humrighouse B.W."/>
            <person name="Bell M."/>
            <person name="Holmes B."/>
            <person name="Steigerwalt A."/>
            <person name="Villarma A."/>
            <person name="Sheth M."/>
            <person name="Batra D."/>
            <person name="Pryor J."/>
            <person name="Bernardet J.-F."/>
            <person name="Hugo C."/>
            <person name="Kampfer P."/>
            <person name="Newman J."/>
            <person name="Mcquiston J.R."/>
        </authorList>
    </citation>
    <scope>NUCLEOTIDE SEQUENCE [LARGE SCALE GENOMIC DNA]</scope>
    <source>
        <strain evidence="3">G0188</strain>
    </source>
</reference>
<dbReference type="PANTHER" id="PTHR43674:SF2">
    <property type="entry name" value="BETA-UREIDOPROPIONASE"/>
    <property type="match status" value="1"/>
</dbReference>
<dbReference type="Proteomes" id="UP000273270">
    <property type="component" value="Chromosome"/>
</dbReference>
<evidence type="ECO:0000259" key="2">
    <source>
        <dbReference type="PROSITE" id="PS50263"/>
    </source>
</evidence>
<reference evidence="6" key="2">
    <citation type="submission" date="2018-11" db="EMBL/GenBank/DDBJ databases">
        <title>Proposal to divide the Flavobacteriaceae and reorganize its genera based on Amino Acid Identity values calculated from whole genome sequences.</title>
        <authorList>
            <person name="Nicholson A.C."/>
            <person name="Gulvik C.A."/>
            <person name="Whitney A.M."/>
            <person name="Humrighouse B.W."/>
            <person name="Bell M."/>
            <person name="Holmes B."/>
            <person name="Steigerwalt A.G."/>
            <person name="Villarma A."/>
            <person name="Sheth M."/>
            <person name="Batra D."/>
            <person name="Pryor J."/>
            <person name="Bernardet J.-F."/>
            <person name="Hugo C."/>
            <person name="Kampfer P."/>
            <person name="Newman J."/>
            <person name="McQuiston J.R."/>
        </authorList>
    </citation>
    <scope>NUCLEOTIDE SEQUENCE [LARGE SCALE GENOMIC DNA]</scope>
    <source>
        <strain evidence="6">G0188</strain>
    </source>
</reference>
<dbReference type="OrthoDB" id="9803818at2"/>
<evidence type="ECO:0000313" key="6">
    <source>
        <dbReference type="Proteomes" id="UP000273270"/>
    </source>
</evidence>
<dbReference type="Gene3D" id="3.60.110.10">
    <property type="entry name" value="Carbon-nitrogen hydrolase"/>
    <property type="match status" value="1"/>
</dbReference>
<dbReference type="GO" id="GO:0050126">
    <property type="term" value="F:N-carbamoylputrescine amidase activity"/>
    <property type="evidence" value="ECO:0007669"/>
    <property type="project" value="TreeGrafter"/>
</dbReference>
<feature type="domain" description="CN hydrolase" evidence="2">
    <location>
        <begin position="1"/>
        <end position="236"/>
    </location>
</feature>
<dbReference type="EMBL" id="UFVQ01000003">
    <property type="protein sequence ID" value="STC91963.1"/>
    <property type="molecule type" value="Genomic_DNA"/>
</dbReference>
<dbReference type="Proteomes" id="UP000255224">
    <property type="component" value="Unassembled WGS sequence"/>
</dbReference>
<proteinExistence type="predicted"/>
<dbReference type="EC" id="3.5.1.100" evidence="4"/>
<dbReference type="CDD" id="cd07197">
    <property type="entry name" value="nitrilase"/>
    <property type="match status" value="1"/>
</dbReference>
<gene>
    <name evidence="4" type="primary">ramA_1</name>
    <name evidence="3" type="ORF">EG346_09190</name>
    <name evidence="4" type="ORF">NCTC13533_00201</name>
</gene>
<dbReference type="RefSeq" id="WP_123878155.1">
    <property type="nucleotide sequence ID" value="NZ_CP033920.1"/>
</dbReference>
<dbReference type="InterPro" id="IPR050345">
    <property type="entry name" value="Aliph_Amidase/BUP"/>
</dbReference>